<sequence>MSQDYKNFLLDKISEYFEDEYEIDEELGLSRQATLKLDLKFSESGSELNNKKAHKKPHEELAENYANLRYKIDFKKECIKQKIEDYFNKLIDQSNKIEKLSAQNLVNCGRSTEAEIDKLINLPKQFESKIENIRSNINVEEILGRVEFEPIKGFQATSFNNLIKNSKIPYLNSKNNRPINKSHDKLLDTRQVKNGKLRFKSGTELTTFKNESIHL</sequence>
<name>A0A813QB56_9BILA</name>
<dbReference type="Proteomes" id="UP000663879">
    <property type="component" value="Unassembled WGS sequence"/>
</dbReference>
<proteinExistence type="predicted"/>
<evidence type="ECO:0000313" key="2">
    <source>
        <dbReference type="Proteomes" id="UP000663879"/>
    </source>
</evidence>
<dbReference type="EMBL" id="CAJNOC010000464">
    <property type="protein sequence ID" value="CAF0764753.1"/>
    <property type="molecule type" value="Genomic_DNA"/>
</dbReference>
<dbReference type="AlphaFoldDB" id="A0A813QB56"/>
<accession>A0A813QB56</accession>
<protein>
    <submittedName>
        <fullName evidence="1">Uncharacterized protein</fullName>
    </submittedName>
</protein>
<gene>
    <name evidence="1" type="ORF">OXX778_LOCUS4626</name>
</gene>
<organism evidence="1 2">
    <name type="scientific">Brachionus calyciflorus</name>
    <dbReference type="NCBI Taxonomy" id="104777"/>
    <lineage>
        <taxon>Eukaryota</taxon>
        <taxon>Metazoa</taxon>
        <taxon>Spiralia</taxon>
        <taxon>Gnathifera</taxon>
        <taxon>Rotifera</taxon>
        <taxon>Eurotatoria</taxon>
        <taxon>Monogononta</taxon>
        <taxon>Pseudotrocha</taxon>
        <taxon>Ploima</taxon>
        <taxon>Brachionidae</taxon>
        <taxon>Brachionus</taxon>
    </lineage>
</organism>
<reference evidence="1" key="1">
    <citation type="submission" date="2021-02" db="EMBL/GenBank/DDBJ databases">
        <authorList>
            <person name="Nowell W R."/>
        </authorList>
    </citation>
    <scope>NUCLEOTIDE SEQUENCE</scope>
    <source>
        <strain evidence="1">Ploen Becks lab</strain>
    </source>
</reference>
<keyword evidence="2" id="KW-1185">Reference proteome</keyword>
<evidence type="ECO:0000313" key="1">
    <source>
        <dbReference type="EMBL" id="CAF0764753.1"/>
    </source>
</evidence>
<comment type="caution">
    <text evidence="1">The sequence shown here is derived from an EMBL/GenBank/DDBJ whole genome shotgun (WGS) entry which is preliminary data.</text>
</comment>